<protein>
    <submittedName>
        <fullName evidence="3">Carbohydrate esterase family 3 protein</fullName>
    </submittedName>
</protein>
<dbReference type="SUPFAM" id="SSF49265">
    <property type="entry name" value="Fibronectin type III"/>
    <property type="match status" value="2"/>
</dbReference>
<gene>
    <name evidence="3" type="ORF">B0T14DRAFT_489098</name>
</gene>
<dbReference type="InterPro" id="IPR003961">
    <property type="entry name" value="FN3_dom"/>
</dbReference>
<organism evidence="3 4">
    <name type="scientific">Immersiella caudata</name>
    <dbReference type="NCBI Taxonomy" id="314043"/>
    <lineage>
        <taxon>Eukaryota</taxon>
        <taxon>Fungi</taxon>
        <taxon>Dikarya</taxon>
        <taxon>Ascomycota</taxon>
        <taxon>Pezizomycotina</taxon>
        <taxon>Sordariomycetes</taxon>
        <taxon>Sordariomycetidae</taxon>
        <taxon>Sordariales</taxon>
        <taxon>Lasiosphaeriaceae</taxon>
        <taxon>Immersiella</taxon>
    </lineage>
</organism>
<evidence type="ECO:0000256" key="1">
    <source>
        <dbReference type="SAM" id="MobiDB-lite"/>
    </source>
</evidence>
<dbReference type="InterPro" id="IPR013783">
    <property type="entry name" value="Ig-like_fold"/>
</dbReference>
<dbReference type="SUPFAM" id="SSF52266">
    <property type="entry name" value="SGNH hydrolase"/>
    <property type="match status" value="1"/>
</dbReference>
<reference evidence="3" key="1">
    <citation type="submission" date="2023-06" db="EMBL/GenBank/DDBJ databases">
        <title>Genome-scale phylogeny and comparative genomics of the fungal order Sordariales.</title>
        <authorList>
            <consortium name="Lawrence Berkeley National Laboratory"/>
            <person name="Hensen N."/>
            <person name="Bonometti L."/>
            <person name="Westerberg I."/>
            <person name="Brannstrom I.O."/>
            <person name="Guillou S."/>
            <person name="Cros-Aarteil S."/>
            <person name="Calhoun S."/>
            <person name="Haridas S."/>
            <person name="Kuo A."/>
            <person name="Mondo S."/>
            <person name="Pangilinan J."/>
            <person name="Riley R."/>
            <person name="Labutti K."/>
            <person name="Andreopoulos B."/>
            <person name="Lipzen A."/>
            <person name="Chen C."/>
            <person name="Yanf M."/>
            <person name="Daum C."/>
            <person name="Ng V."/>
            <person name="Clum A."/>
            <person name="Steindorff A."/>
            <person name="Ohm R."/>
            <person name="Martin F."/>
            <person name="Silar P."/>
            <person name="Natvig D."/>
            <person name="Lalanne C."/>
            <person name="Gautier V."/>
            <person name="Ament-Velasquez S.L."/>
            <person name="Kruys A."/>
            <person name="Hutchinson M.I."/>
            <person name="Powell A.J."/>
            <person name="Barry K."/>
            <person name="Miller A.N."/>
            <person name="Grigoriev I.V."/>
            <person name="Debuchy R."/>
            <person name="Gladieux P."/>
            <person name="Thoren M.H."/>
            <person name="Johannesson H."/>
        </authorList>
    </citation>
    <scope>NUCLEOTIDE SEQUENCE</scope>
    <source>
        <strain evidence="3">CBS 606.72</strain>
    </source>
</reference>
<dbReference type="CDD" id="cd00063">
    <property type="entry name" value="FN3"/>
    <property type="match status" value="1"/>
</dbReference>
<dbReference type="EMBL" id="JAULSU010000007">
    <property type="protein sequence ID" value="KAK0611840.1"/>
    <property type="molecule type" value="Genomic_DNA"/>
</dbReference>
<name>A0AA39U4W5_9PEZI</name>
<feature type="domain" description="Fibronectin type-III" evidence="2">
    <location>
        <begin position="271"/>
        <end position="359"/>
    </location>
</feature>
<feature type="compositionally biased region" description="Pro residues" evidence="1">
    <location>
        <begin position="54"/>
        <end position="72"/>
    </location>
</feature>
<feature type="region of interest" description="Disordered" evidence="1">
    <location>
        <begin position="51"/>
        <end position="78"/>
    </location>
</feature>
<keyword evidence="4" id="KW-1185">Reference proteome</keyword>
<proteinExistence type="predicted"/>
<dbReference type="CDD" id="cd01833">
    <property type="entry name" value="XynB_like"/>
    <property type="match status" value="1"/>
</dbReference>
<dbReference type="InterPro" id="IPR036116">
    <property type="entry name" value="FN3_sf"/>
</dbReference>
<dbReference type="GO" id="GO:0004622">
    <property type="term" value="F:phosphatidylcholine lysophospholipase activity"/>
    <property type="evidence" value="ECO:0007669"/>
    <property type="project" value="TreeGrafter"/>
</dbReference>
<evidence type="ECO:0000259" key="2">
    <source>
        <dbReference type="PROSITE" id="PS50853"/>
    </source>
</evidence>
<dbReference type="InterPro" id="IPR013830">
    <property type="entry name" value="SGNH_hydro"/>
</dbReference>
<dbReference type="PROSITE" id="PS50853">
    <property type="entry name" value="FN3"/>
    <property type="match status" value="1"/>
</dbReference>
<sequence>MSAKNSGITVMVVGDSISHGREGDYTWRYRIHEWFCREKIAVRFVGPYKGTVPPDEPSPPRPPPLASEPPRPGFARSDGGYAKGVSPAFLHNSHHFAASGRQAMQAKGLVAEQIAAFQPDFCLVQLGFNDLAWWVSGPKDTLGSIRTLVDQARSAKPDLKFAVADVPHRTFVPGLEDLPAKTDEYNTLLAKAIPGWSTAESPVRLVRFCENYSCETHAELSSASEAAYDGLHPNALGDYQLAQAFSRTLVTEFSIGRHELTIPATIPLRPVPTPTRFEAASAPSGVVVTWDAVYGAFWYDLRVRLAGSPDWTTCYVPSNRYDTTFCVTGQRWEYQVRSRAGDTVKSPWSAVVSAVARPETLPSPTHIITHATANGFLISWDSPPEFHHVDRFGVLSRDGDIPGAFPGIVGIKGSGGRVDGLVPGHHYDIAVQTWNWAGGGLPGGARAVTVGRGVPLPPLRLQVSVVDRTTAELRWRGDSAAAGYRVWARGIEQIARSVKQRELSDIPAGATESQVGKALLTGLYPSVWDFEYAVSAYNGNDDSDISQWIIVPPSVIENDVLWIHLEYPQAGDP</sequence>
<evidence type="ECO:0000313" key="4">
    <source>
        <dbReference type="Proteomes" id="UP001175000"/>
    </source>
</evidence>
<dbReference type="InterPro" id="IPR036514">
    <property type="entry name" value="SGNH_hydro_sf"/>
</dbReference>
<dbReference type="PANTHER" id="PTHR30383:SF19">
    <property type="entry name" value="FIBRONECTIN TYPE-III DOMAIN-CONTAINING PROTEIN"/>
    <property type="match status" value="1"/>
</dbReference>
<evidence type="ECO:0000313" key="3">
    <source>
        <dbReference type="EMBL" id="KAK0611840.1"/>
    </source>
</evidence>
<dbReference type="AlphaFoldDB" id="A0AA39U4W5"/>
<dbReference type="Proteomes" id="UP001175000">
    <property type="component" value="Unassembled WGS sequence"/>
</dbReference>
<dbReference type="Gene3D" id="2.60.40.10">
    <property type="entry name" value="Immunoglobulins"/>
    <property type="match status" value="1"/>
</dbReference>
<dbReference type="PANTHER" id="PTHR30383">
    <property type="entry name" value="THIOESTERASE 1/PROTEASE 1/LYSOPHOSPHOLIPASE L1"/>
    <property type="match status" value="1"/>
</dbReference>
<dbReference type="Pfam" id="PF13472">
    <property type="entry name" value="Lipase_GDSL_2"/>
    <property type="match status" value="1"/>
</dbReference>
<dbReference type="InterPro" id="IPR051532">
    <property type="entry name" value="Ester_Hydrolysis_Enzymes"/>
</dbReference>
<dbReference type="SMART" id="SM00060">
    <property type="entry name" value="FN3"/>
    <property type="match status" value="3"/>
</dbReference>
<accession>A0AA39U4W5</accession>
<comment type="caution">
    <text evidence="3">The sequence shown here is derived from an EMBL/GenBank/DDBJ whole genome shotgun (WGS) entry which is preliminary data.</text>
</comment>
<dbReference type="Gene3D" id="3.40.50.1110">
    <property type="entry name" value="SGNH hydrolase"/>
    <property type="match status" value="1"/>
</dbReference>